<keyword evidence="1" id="KW-0812">Transmembrane</keyword>
<reference evidence="3" key="1">
    <citation type="submission" date="2013-12" db="EMBL/GenBank/DDBJ databases">
        <title>The Genome Sequence of Aphanomyces astaci APO3.</title>
        <authorList>
            <consortium name="The Broad Institute Genomics Platform"/>
            <person name="Russ C."/>
            <person name="Tyler B."/>
            <person name="van West P."/>
            <person name="Dieguez-Uribeondo J."/>
            <person name="Young S.K."/>
            <person name="Zeng Q."/>
            <person name="Gargeya S."/>
            <person name="Fitzgerald M."/>
            <person name="Abouelleil A."/>
            <person name="Alvarado L."/>
            <person name="Chapman S.B."/>
            <person name="Gainer-Dewar J."/>
            <person name="Goldberg J."/>
            <person name="Griggs A."/>
            <person name="Gujja S."/>
            <person name="Hansen M."/>
            <person name="Howarth C."/>
            <person name="Imamovic A."/>
            <person name="Ireland A."/>
            <person name="Larimer J."/>
            <person name="McCowan C."/>
            <person name="Murphy C."/>
            <person name="Pearson M."/>
            <person name="Poon T.W."/>
            <person name="Priest M."/>
            <person name="Roberts A."/>
            <person name="Saif S."/>
            <person name="Shea T."/>
            <person name="Sykes S."/>
            <person name="Wortman J."/>
            <person name="Nusbaum C."/>
            <person name="Birren B."/>
        </authorList>
    </citation>
    <scope>NUCLEOTIDE SEQUENCE [LARGE SCALE GENOMIC DNA]</scope>
    <source>
        <strain evidence="3">APO3</strain>
    </source>
</reference>
<dbReference type="GeneID" id="20810102"/>
<dbReference type="STRING" id="112090.W4GG05"/>
<keyword evidence="1" id="KW-1133">Transmembrane helix</keyword>
<reference evidence="4 5" key="2">
    <citation type="submission" date="2018-07" db="EMBL/GenBank/DDBJ databases">
        <title>Annotation of Aphanomyces astaci genome assembly.</title>
        <authorList>
            <person name="Studholme D.J."/>
        </authorList>
    </citation>
    <scope>NUCLEOTIDE SEQUENCE [LARGE SCALE GENOMIC DNA]</scope>
    <source>
        <strain evidence="4">Pc</strain>
    </source>
</reference>
<proteinExistence type="predicted"/>
<name>W4GG05_APHAT</name>
<feature type="transmembrane region" description="Helical" evidence="1">
    <location>
        <begin position="130"/>
        <end position="151"/>
    </location>
</feature>
<evidence type="ECO:0000256" key="2">
    <source>
        <dbReference type="SAM" id="SignalP"/>
    </source>
</evidence>
<accession>W4GG05</accession>
<feature type="chain" id="PRO_5038289655" evidence="2">
    <location>
        <begin position="20"/>
        <end position="264"/>
    </location>
</feature>
<dbReference type="RefSeq" id="XP_009832193.1">
    <property type="nucleotide sequence ID" value="XM_009833891.1"/>
</dbReference>
<protein>
    <submittedName>
        <fullName evidence="3">Uncharacterized protein</fullName>
    </submittedName>
</protein>
<feature type="signal peptide" evidence="2">
    <location>
        <begin position="1"/>
        <end position="19"/>
    </location>
</feature>
<dbReference type="OrthoDB" id="10449824at2759"/>
<dbReference type="EMBL" id="KI913130">
    <property type="protein sequence ID" value="ETV78612.1"/>
    <property type="molecule type" value="Genomic_DNA"/>
</dbReference>
<keyword evidence="5" id="KW-1185">Reference proteome</keyword>
<gene>
    <name evidence="4" type="ORF">B5M09_004391</name>
    <name evidence="3" type="ORF">H257_08106</name>
</gene>
<keyword evidence="1" id="KW-0472">Membrane</keyword>
<dbReference type="Proteomes" id="UP000284702">
    <property type="component" value="Unassembled WGS sequence"/>
</dbReference>
<evidence type="ECO:0000256" key="1">
    <source>
        <dbReference type="SAM" id="Phobius"/>
    </source>
</evidence>
<evidence type="ECO:0000313" key="3">
    <source>
        <dbReference type="EMBL" id="ETV78612.1"/>
    </source>
</evidence>
<evidence type="ECO:0000313" key="5">
    <source>
        <dbReference type="Proteomes" id="UP000284702"/>
    </source>
</evidence>
<organism evidence="3">
    <name type="scientific">Aphanomyces astaci</name>
    <name type="common">Crayfish plague agent</name>
    <dbReference type="NCBI Taxonomy" id="112090"/>
    <lineage>
        <taxon>Eukaryota</taxon>
        <taxon>Sar</taxon>
        <taxon>Stramenopiles</taxon>
        <taxon>Oomycota</taxon>
        <taxon>Saprolegniomycetes</taxon>
        <taxon>Saprolegniales</taxon>
        <taxon>Verrucalvaceae</taxon>
        <taxon>Aphanomyces</taxon>
    </lineage>
</organism>
<dbReference type="EMBL" id="MZMZ02001398">
    <property type="protein sequence ID" value="RQM29383.1"/>
    <property type="molecule type" value="Genomic_DNA"/>
</dbReference>
<keyword evidence="2" id="KW-0732">Signal</keyword>
<dbReference type="VEuPathDB" id="FungiDB:H257_08106"/>
<sequence length="264" mass="26184">MFRRIVVAGLVAVAAFTSAQTTTTTAVPGAFAAPPTAAPAVTPTPMFPNPNSPCQVCANSLNTPSQCTTAYKGVPGQFCFKFLNAGIAQACCCPSTAKCAVQTANVNTCQCDSGATPAPKYVVVKRTISIWVWVGIALFAVCLGILIYWCCCRNVDVVEPMYVEPVYVQPGYGQPGYGQPGYVQQGYVQGGPGYGYGGGYGGGDVAAGVAVGAAVGVVGGVALGAAMAGGGGYYGGGGYAAGGAVADPNAGGGFSGGGDFAGDF</sequence>
<evidence type="ECO:0000313" key="4">
    <source>
        <dbReference type="EMBL" id="RQM29383.1"/>
    </source>
</evidence>
<dbReference type="AlphaFoldDB" id="W4GG05"/>